<dbReference type="Gene3D" id="2.160.10.10">
    <property type="entry name" value="Hexapeptide repeat proteins"/>
    <property type="match status" value="1"/>
</dbReference>
<evidence type="ECO:0000259" key="1">
    <source>
        <dbReference type="Pfam" id="PF00483"/>
    </source>
</evidence>
<dbReference type="Proteomes" id="UP000682134">
    <property type="component" value="Unassembled WGS sequence"/>
</dbReference>
<organism evidence="2 3">
    <name type="scientific">Gottfriedia endophytica</name>
    <dbReference type="NCBI Taxonomy" id="2820819"/>
    <lineage>
        <taxon>Bacteria</taxon>
        <taxon>Bacillati</taxon>
        <taxon>Bacillota</taxon>
        <taxon>Bacilli</taxon>
        <taxon>Bacillales</taxon>
        <taxon>Bacillaceae</taxon>
        <taxon>Gottfriedia</taxon>
    </lineage>
</organism>
<dbReference type="InterPro" id="IPR050486">
    <property type="entry name" value="Mannose-1P_guanyltransferase"/>
</dbReference>
<dbReference type="RefSeq" id="WP_209403071.1">
    <property type="nucleotide sequence ID" value="NZ_JAGIYQ010000002.1"/>
</dbReference>
<gene>
    <name evidence="2" type="ORF">J5Y03_04820</name>
</gene>
<dbReference type="EMBL" id="JAGIYQ010000002">
    <property type="protein sequence ID" value="MBP0724511.1"/>
    <property type="molecule type" value="Genomic_DNA"/>
</dbReference>
<dbReference type="Gene3D" id="3.90.550.10">
    <property type="entry name" value="Spore Coat Polysaccharide Biosynthesis Protein SpsA, Chain A"/>
    <property type="match status" value="1"/>
</dbReference>
<dbReference type="InterPro" id="IPR029044">
    <property type="entry name" value="Nucleotide-diphossugar_trans"/>
</dbReference>
<evidence type="ECO:0000313" key="3">
    <source>
        <dbReference type="Proteomes" id="UP000682134"/>
    </source>
</evidence>
<evidence type="ECO:0000313" key="2">
    <source>
        <dbReference type="EMBL" id="MBP0724511.1"/>
    </source>
</evidence>
<protein>
    <submittedName>
        <fullName evidence="2">NDP-sugar synthase</fullName>
    </submittedName>
</protein>
<comment type="caution">
    <text evidence="2">The sequence shown here is derived from an EMBL/GenBank/DDBJ whole genome shotgun (WGS) entry which is preliminary data.</text>
</comment>
<accession>A0A940NPH6</accession>
<reference evidence="2" key="1">
    <citation type="submission" date="2021-04" db="EMBL/GenBank/DDBJ databases">
        <title>Genome seq and assembly of Bacillus sp.</title>
        <authorList>
            <person name="Chhetri G."/>
        </authorList>
    </citation>
    <scope>NUCLEOTIDE SEQUENCE</scope>
    <source>
        <strain evidence="2">RG28</strain>
    </source>
</reference>
<name>A0A940NPH6_9BACI</name>
<dbReference type="Pfam" id="PF00483">
    <property type="entry name" value="NTP_transferase"/>
    <property type="match status" value="1"/>
</dbReference>
<keyword evidence="3" id="KW-1185">Reference proteome</keyword>
<dbReference type="InterPro" id="IPR005835">
    <property type="entry name" value="NTP_transferase_dom"/>
</dbReference>
<dbReference type="CDD" id="cd04181">
    <property type="entry name" value="NTP_transferase"/>
    <property type="match status" value="1"/>
</dbReference>
<dbReference type="AlphaFoldDB" id="A0A940NPH6"/>
<dbReference type="PANTHER" id="PTHR22572">
    <property type="entry name" value="SUGAR-1-PHOSPHATE GUANYL TRANSFERASE"/>
    <property type="match status" value="1"/>
</dbReference>
<feature type="domain" description="Nucleotidyl transferase" evidence="1">
    <location>
        <begin position="2"/>
        <end position="226"/>
    </location>
</feature>
<dbReference type="SUPFAM" id="SSF53448">
    <property type="entry name" value="Nucleotide-diphospho-sugar transferases"/>
    <property type="match status" value="1"/>
</dbReference>
<sequence>MKVVILAGGTGERLLPLTATCPKPILPIINKPALVHTILHLKRLGFTEFILQIHYLNDMIQEILKDGEELGVSIQYIVEKDRLGTAGCLSLSKPLLKETFLIVSGDLIFDCNLNDAIEKHIQLESLLTICTVDQNDCESFGNVFCKNEKVIKFIEKPSKKEKLSSKINTGIYIVDPSLIEMIPDGVEIDFSKQLIPLLLSLEIPIQNFNLTGYWIDFGTPERYVELLVDWISGRIRLPLHVTEVLPNIYIGVEVKISNSVKLIPPIIIGDHVTIEENCVIGPYAFISSDMKVKKDTHISNHIIINHFTLKIEDHLNRINGKKLVKDLI</sequence>
<proteinExistence type="predicted"/>